<evidence type="ECO:0008006" key="3">
    <source>
        <dbReference type="Google" id="ProtNLM"/>
    </source>
</evidence>
<evidence type="ECO:0000313" key="2">
    <source>
        <dbReference type="Proteomes" id="UP001189757"/>
    </source>
</evidence>
<reference evidence="1 2" key="1">
    <citation type="submission" date="2023-07" db="EMBL/GenBank/DDBJ databases">
        <authorList>
            <person name="Peeters C."/>
        </authorList>
    </citation>
    <scope>NUCLEOTIDE SEQUENCE [LARGE SCALE GENOMIC DNA]</scope>
    <source>
        <strain evidence="1 2">LMG 18101</strain>
    </source>
</reference>
<accession>A0ABM9JZB9</accession>
<keyword evidence="2" id="KW-1185">Reference proteome</keyword>
<dbReference type="EMBL" id="CATZLL010000002">
    <property type="protein sequence ID" value="CAJ0809259.1"/>
    <property type="molecule type" value="Genomic_DNA"/>
</dbReference>
<gene>
    <name evidence="1" type="ORF">LMG18101_00534</name>
</gene>
<dbReference type="Pfam" id="PF05954">
    <property type="entry name" value="Phage_GPD"/>
    <property type="match status" value="1"/>
</dbReference>
<sequence>MRGFFHMSLNTLPVIPVVRRPRTIVKVGNEIASACVSWSIQSNSYEQADTFQITLAASALPQDRDANWFSSQLDLVVEIFAGFPSDPQKYDESDLASQIYGRVDSVEFDPVAAQLTLSGRDLTALFIDEQVTLQFQNMTASKVAATLATAHGLQALGPETTRNIGKQYAHDNVSLTAQRTEWDLLAALAREEEFVCYVKGKTLYFGPRPPPPPEPYELRWTEDAYRNPTANVSSLQLSRDLTVAKGVTVEAKSWHSKQSKPFVARYSNAPDGGKGKKPTHTVQRDGLDQAGVQRLAKRKHDDVAQHEMKLRARLPADDLLTPTDIIRLTGTGTNFDQDYLIDSITRSMSLGEGYVMEVSAKNINKDTSQ</sequence>
<comment type="caution">
    <text evidence="1">The sequence shown here is derived from an EMBL/GenBank/DDBJ whole genome shotgun (WGS) entry which is preliminary data.</text>
</comment>
<organism evidence="1 2">
    <name type="scientific">Ralstonia flaminis</name>
    <dbReference type="NCBI Taxonomy" id="3058597"/>
    <lineage>
        <taxon>Bacteria</taxon>
        <taxon>Pseudomonadati</taxon>
        <taxon>Pseudomonadota</taxon>
        <taxon>Betaproteobacteria</taxon>
        <taxon>Burkholderiales</taxon>
        <taxon>Burkholderiaceae</taxon>
        <taxon>Ralstonia</taxon>
    </lineage>
</organism>
<dbReference type="Proteomes" id="UP001189757">
    <property type="component" value="Unassembled WGS sequence"/>
</dbReference>
<proteinExistence type="predicted"/>
<name>A0ABM9JZB9_9RALS</name>
<evidence type="ECO:0000313" key="1">
    <source>
        <dbReference type="EMBL" id="CAJ0809259.1"/>
    </source>
</evidence>
<protein>
    <recommendedName>
        <fullName evidence="3">Phage protein D</fullName>
    </recommendedName>
</protein>
<dbReference type="SUPFAM" id="SSF69279">
    <property type="entry name" value="Phage tail proteins"/>
    <property type="match status" value="1"/>
</dbReference>